<protein>
    <submittedName>
        <fullName evidence="1">(rape) hypothetical protein</fullName>
    </submittedName>
</protein>
<dbReference type="EMBL" id="HG994367">
    <property type="protein sequence ID" value="CAF1708409.1"/>
    <property type="molecule type" value="Genomic_DNA"/>
</dbReference>
<dbReference type="AlphaFoldDB" id="A0A816IKC3"/>
<reference evidence="1" key="1">
    <citation type="submission" date="2021-01" db="EMBL/GenBank/DDBJ databases">
        <authorList>
            <consortium name="Genoscope - CEA"/>
            <person name="William W."/>
        </authorList>
    </citation>
    <scope>NUCLEOTIDE SEQUENCE</scope>
</reference>
<sequence length="148" mass="15999">MAKPPRLRIASPRLRLSHLLVSVTPRFLSRIWLQGGAAPKAAASQIWSFFTIWGPLLLSCIDGLHLDSLAYMNRCSCVSHLIARDCFGGIGSSDTATENQKNTTVTDQNTISMSVSDESKSTALTDSVDNSPQAGAVSDETVECSWIK</sequence>
<organism evidence="1">
    <name type="scientific">Brassica napus</name>
    <name type="common">Rape</name>
    <dbReference type="NCBI Taxonomy" id="3708"/>
    <lineage>
        <taxon>Eukaryota</taxon>
        <taxon>Viridiplantae</taxon>
        <taxon>Streptophyta</taxon>
        <taxon>Embryophyta</taxon>
        <taxon>Tracheophyta</taxon>
        <taxon>Spermatophyta</taxon>
        <taxon>Magnoliopsida</taxon>
        <taxon>eudicotyledons</taxon>
        <taxon>Gunneridae</taxon>
        <taxon>Pentapetalae</taxon>
        <taxon>rosids</taxon>
        <taxon>malvids</taxon>
        <taxon>Brassicales</taxon>
        <taxon>Brassicaceae</taxon>
        <taxon>Brassiceae</taxon>
        <taxon>Brassica</taxon>
    </lineage>
</organism>
<name>A0A816IKC3_BRANA</name>
<accession>A0A816IKC3</accession>
<evidence type="ECO:0000313" key="1">
    <source>
        <dbReference type="EMBL" id="CAF1708409.1"/>
    </source>
</evidence>
<gene>
    <name evidence="1" type="ORF">DARMORV10_C03P68520.1</name>
</gene>
<dbReference type="Proteomes" id="UP001295469">
    <property type="component" value="Chromosome C03"/>
</dbReference>
<proteinExistence type="predicted"/>